<keyword evidence="2" id="KW-1185">Reference proteome</keyword>
<dbReference type="Gramene" id="fgenesh1_pg.C_scaffold_4002585">
    <property type="protein sequence ID" value="fgenesh1_pg.C_scaffold_4002585"/>
    <property type="gene ID" value="fgenesh1_pg.C_scaffold_4002585"/>
</dbReference>
<proteinExistence type="predicted"/>
<gene>
    <name evidence="1" type="ORF">ARALYDRAFT_346243</name>
</gene>
<sequence>MAEFESKLPVSGEKNHVFEACHHVVKALRASDNNLDANLRKLLSDLESHLSTFGIADTKVEDAGFSEIKERFKEAMKRIRSWETNQSTVSEAGLSEANQFFQAPPKEKDVYNQATVALDIAMLRLEKELRDVLHQHKQHVQPE</sequence>
<name>D7LKZ1_ARALL</name>
<accession>D7LKZ1</accession>
<dbReference type="eggNOG" id="KOG2344">
    <property type="taxonomic scope" value="Eukaryota"/>
</dbReference>
<dbReference type="AlphaFoldDB" id="D7LKZ1"/>
<organism evidence="2">
    <name type="scientific">Arabidopsis lyrata subsp. lyrata</name>
    <name type="common">Lyre-leaved rock-cress</name>
    <dbReference type="NCBI Taxonomy" id="81972"/>
    <lineage>
        <taxon>Eukaryota</taxon>
        <taxon>Viridiplantae</taxon>
        <taxon>Streptophyta</taxon>
        <taxon>Embryophyta</taxon>
        <taxon>Tracheophyta</taxon>
        <taxon>Spermatophyta</taxon>
        <taxon>Magnoliopsida</taxon>
        <taxon>eudicotyledons</taxon>
        <taxon>Gunneridae</taxon>
        <taxon>Pentapetalae</taxon>
        <taxon>rosids</taxon>
        <taxon>malvids</taxon>
        <taxon>Brassicales</taxon>
        <taxon>Brassicaceae</taxon>
        <taxon>Camelineae</taxon>
        <taxon>Arabidopsis</taxon>
    </lineage>
</organism>
<dbReference type="STRING" id="81972.D7LKZ1"/>
<evidence type="ECO:0000313" key="2">
    <source>
        <dbReference type="Proteomes" id="UP000008694"/>
    </source>
</evidence>
<evidence type="ECO:0000313" key="1">
    <source>
        <dbReference type="EMBL" id="EFH56364.1"/>
    </source>
</evidence>
<dbReference type="Proteomes" id="UP000008694">
    <property type="component" value="Unassembled WGS sequence"/>
</dbReference>
<dbReference type="EMBL" id="GL348716">
    <property type="protein sequence ID" value="EFH56364.1"/>
    <property type="molecule type" value="Genomic_DNA"/>
</dbReference>
<reference evidence="2" key="1">
    <citation type="journal article" date="2011" name="Nat. Genet.">
        <title>The Arabidopsis lyrata genome sequence and the basis of rapid genome size change.</title>
        <authorList>
            <person name="Hu T.T."/>
            <person name="Pattyn P."/>
            <person name="Bakker E.G."/>
            <person name="Cao J."/>
            <person name="Cheng J.-F."/>
            <person name="Clark R.M."/>
            <person name="Fahlgren N."/>
            <person name="Fawcett J.A."/>
            <person name="Grimwood J."/>
            <person name="Gundlach H."/>
            <person name="Haberer G."/>
            <person name="Hollister J.D."/>
            <person name="Ossowski S."/>
            <person name="Ottilar R.P."/>
            <person name="Salamov A.A."/>
            <person name="Schneeberger K."/>
            <person name="Spannagl M."/>
            <person name="Wang X."/>
            <person name="Yang L."/>
            <person name="Nasrallah M.E."/>
            <person name="Bergelson J."/>
            <person name="Carrington J.C."/>
            <person name="Gaut B.S."/>
            <person name="Schmutz J."/>
            <person name="Mayer K.F.X."/>
            <person name="Van de Peer Y."/>
            <person name="Grigoriev I.V."/>
            <person name="Nordborg M."/>
            <person name="Weigel D."/>
            <person name="Guo Y.-L."/>
        </authorList>
    </citation>
    <scope>NUCLEOTIDE SEQUENCE [LARGE SCALE GENOMIC DNA]</scope>
    <source>
        <strain evidence="2">cv. MN47</strain>
    </source>
</reference>
<protein>
    <submittedName>
        <fullName evidence="1">Uncharacterized protein</fullName>
    </submittedName>
</protein>
<dbReference type="HOGENOM" id="CLU_1808840_0_0_1"/>